<keyword evidence="2" id="KW-0564">Palmitate</keyword>
<feature type="signal peptide" evidence="2">
    <location>
        <begin position="1"/>
        <end position="21"/>
    </location>
</feature>
<reference evidence="4 5" key="1">
    <citation type="submission" date="2020-04" db="EMBL/GenBank/DDBJ databases">
        <title>Ramlibacter sp. G-1-2-2 isolated from soil.</title>
        <authorList>
            <person name="Dahal R.H."/>
        </authorList>
    </citation>
    <scope>NUCLEOTIDE SEQUENCE [LARGE SCALE GENOMIC DNA]</scope>
    <source>
        <strain evidence="4 5">G-1-2-2</strain>
    </source>
</reference>
<dbReference type="InterPro" id="IPR010131">
    <property type="entry name" value="MdtP/NodT-like"/>
</dbReference>
<dbReference type="SUPFAM" id="SSF56954">
    <property type="entry name" value="Outer membrane efflux proteins (OEP)"/>
    <property type="match status" value="1"/>
</dbReference>
<evidence type="ECO:0000256" key="2">
    <source>
        <dbReference type="RuleBase" id="RU362097"/>
    </source>
</evidence>
<dbReference type="GO" id="GO:0015562">
    <property type="term" value="F:efflux transmembrane transporter activity"/>
    <property type="evidence" value="ECO:0007669"/>
    <property type="project" value="InterPro"/>
</dbReference>
<dbReference type="Gene3D" id="2.20.200.10">
    <property type="entry name" value="Outer membrane efflux proteins (OEP)"/>
    <property type="match status" value="1"/>
</dbReference>
<keyword evidence="2" id="KW-0812">Transmembrane</keyword>
<dbReference type="AlphaFoldDB" id="A0A848H6A5"/>
<keyword evidence="2" id="KW-0732">Signal</keyword>
<dbReference type="Pfam" id="PF02321">
    <property type="entry name" value="OEP"/>
    <property type="match status" value="2"/>
</dbReference>
<keyword evidence="2" id="KW-0449">Lipoprotein</keyword>
<dbReference type="Proteomes" id="UP000541185">
    <property type="component" value="Unassembled WGS sequence"/>
</dbReference>
<dbReference type="PANTHER" id="PTHR30203">
    <property type="entry name" value="OUTER MEMBRANE CATION EFFLUX PROTEIN"/>
    <property type="match status" value="1"/>
</dbReference>
<evidence type="ECO:0000313" key="5">
    <source>
        <dbReference type="Proteomes" id="UP000541185"/>
    </source>
</evidence>
<dbReference type="Gene3D" id="1.20.1600.10">
    <property type="entry name" value="Outer membrane efflux proteins (OEP)"/>
    <property type="match status" value="1"/>
</dbReference>
<dbReference type="GO" id="GO:0005886">
    <property type="term" value="C:plasma membrane"/>
    <property type="evidence" value="ECO:0007669"/>
    <property type="project" value="UniProtKB-SubCell"/>
</dbReference>
<feature type="coiled-coil region" evidence="3">
    <location>
        <begin position="76"/>
        <end position="103"/>
    </location>
</feature>
<dbReference type="RefSeq" id="WP_169420057.1">
    <property type="nucleotide sequence ID" value="NZ_JABBFX010000001.1"/>
</dbReference>
<sequence>MRAVRAVLSLVSCATAAALLAGCGTPVGPDYKIPPEAAVRQPGAAASFDHAVADSRQAQAAPLPPQWWRLYQDPALDALVRQALQHNTDLRQAEANLQRVQALQQGVHASEGVHASVSAAPVYGHVSGLSVLQKGYEPPADWLASAGLELSYELDLFGQVHRAIEAAEAGTGSAQAALDLARVNVAGGTARAYAQACAAGLRLRTAQHSIELQQEALDVAGRLQQAGRVGVVDVERARAQLQQLHAVVPSVQAQRQAALLQLQALVGAIPGDPAHPLPAAVADCAQPPVLAQALPVGDGAALLRRRPDLRQAERELAVATARIGVATGDLYPKIRLGLSTTSAGPLADFGGRDTLAWNVGPLISWTIPNTGAVQARIAEAEASTRGALAKFDGTVLTALRESETALDAYARELQRRAALAAAREASATVAEQARRLYRAGKTGYLESLDAERSLAASDAALADTQAQLADDQIRVFMALGGGWENEAP</sequence>
<name>A0A848H6A5_9BURK</name>
<evidence type="ECO:0000256" key="3">
    <source>
        <dbReference type="SAM" id="Coils"/>
    </source>
</evidence>
<keyword evidence="2" id="KW-1134">Transmembrane beta strand</keyword>
<dbReference type="EMBL" id="JABBFX010000001">
    <property type="protein sequence ID" value="NML45051.1"/>
    <property type="molecule type" value="Genomic_DNA"/>
</dbReference>
<gene>
    <name evidence="4" type="ORF">HHL11_14935</name>
</gene>
<accession>A0A848H6A5</accession>
<protein>
    <submittedName>
        <fullName evidence="4">Efflux transporter outer membrane subunit</fullName>
    </submittedName>
</protein>
<evidence type="ECO:0000313" key="4">
    <source>
        <dbReference type="EMBL" id="NML45051.1"/>
    </source>
</evidence>
<proteinExistence type="inferred from homology"/>
<dbReference type="PROSITE" id="PS51257">
    <property type="entry name" value="PROKAR_LIPOPROTEIN"/>
    <property type="match status" value="1"/>
</dbReference>
<keyword evidence="5" id="KW-1185">Reference proteome</keyword>
<comment type="subcellular location">
    <subcellularLocation>
        <location evidence="2">Cell membrane</location>
        <topology evidence="2">Lipid-anchor</topology>
    </subcellularLocation>
</comment>
<comment type="similarity">
    <text evidence="1 2">Belongs to the outer membrane factor (OMF) (TC 1.B.17) family.</text>
</comment>
<dbReference type="NCBIfam" id="TIGR01845">
    <property type="entry name" value="outer_NodT"/>
    <property type="match status" value="1"/>
</dbReference>
<keyword evidence="2" id="KW-0472">Membrane</keyword>
<feature type="chain" id="PRO_5033108019" evidence="2">
    <location>
        <begin position="22"/>
        <end position="488"/>
    </location>
</feature>
<keyword evidence="3" id="KW-0175">Coiled coil</keyword>
<organism evidence="4 5">
    <name type="scientific">Ramlibacter agri</name>
    <dbReference type="NCBI Taxonomy" id="2728837"/>
    <lineage>
        <taxon>Bacteria</taxon>
        <taxon>Pseudomonadati</taxon>
        <taxon>Pseudomonadota</taxon>
        <taxon>Betaproteobacteria</taxon>
        <taxon>Burkholderiales</taxon>
        <taxon>Comamonadaceae</taxon>
        <taxon>Ramlibacter</taxon>
    </lineage>
</organism>
<evidence type="ECO:0000256" key="1">
    <source>
        <dbReference type="ARBA" id="ARBA00007613"/>
    </source>
</evidence>
<dbReference type="InterPro" id="IPR003423">
    <property type="entry name" value="OMP_efflux"/>
</dbReference>
<dbReference type="PANTHER" id="PTHR30203:SF21">
    <property type="entry name" value="OUTER MEMBRANE COMPONENT OF MULTIDRUG EFFLUX PUMP-RELATED"/>
    <property type="match status" value="1"/>
</dbReference>
<comment type="caution">
    <text evidence="4">The sequence shown here is derived from an EMBL/GenBank/DDBJ whole genome shotgun (WGS) entry which is preliminary data.</text>
</comment>